<name>A0ABP8FAE5_9BACT</name>
<feature type="transmembrane region" description="Helical" evidence="4">
    <location>
        <begin position="232"/>
        <end position="256"/>
    </location>
</feature>
<evidence type="ECO:0000313" key="7">
    <source>
        <dbReference type="Proteomes" id="UP001501844"/>
    </source>
</evidence>
<dbReference type="RefSeq" id="WP_345162519.1">
    <property type="nucleotide sequence ID" value="NZ_BAABGX010000001.1"/>
</dbReference>
<keyword evidence="3" id="KW-0808">Transferase</keyword>
<evidence type="ECO:0000256" key="1">
    <source>
        <dbReference type="ARBA" id="ARBA00006739"/>
    </source>
</evidence>
<organism evidence="6 7">
    <name type="scientific">Nibribacter koreensis</name>
    <dbReference type="NCBI Taxonomy" id="1084519"/>
    <lineage>
        <taxon>Bacteria</taxon>
        <taxon>Pseudomonadati</taxon>
        <taxon>Bacteroidota</taxon>
        <taxon>Cytophagia</taxon>
        <taxon>Cytophagales</taxon>
        <taxon>Hymenobacteraceae</taxon>
        <taxon>Nibribacter</taxon>
    </lineage>
</organism>
<dbReference type="Gene3D" id="3.90.550.10">
    <property type="entry name" value="Spore Coat Polysaccharide Biosynthesis Protein SpsA, Chain A"/>
    <property type="match status" value="1"/>
</dbReference>
<reference evidence="7" key="1">
    <citation type="journal article" date="2019" name="Int. J. Syst. Evol. Microbiol.">
        <title>The Global Catalogue of Microorganisms (GCM) 10K type strain sequencing project: providing services to taxonomists for standard genome sequencing and annotation.</title>
        <authorList>
            <consortium name="The Broad Institute Genomics Platform"/>
            <consortium name="The Broad Institute Genome Sequencing Center for Infectious Disease"/>
            <person name="Wu L."/>
            <person name="Ma J."/>
        </authorList>
    </citation>
    <scope>NUCLEOTIDE SEQUENCE [LARGE SCALE GENOMIC DNA]</scope>
    <source>
        <strain evidence="7">JCM 17917</strain>
    </source>
</reference>
<dbReference type="SUPFAM" id="SSF53448">
    <property type="entry name" value="Nucleotide-diphospho-sugar transferases"/>
    <property type="match status" value="1"/>
</dbReference>
<dbReference type="InterPro" id="IPR029044">
    <property type="entry name" value="Nucleotide-diphossugar_trans"/>
</dbReference>
<dbReference type="InterPro" id="IPR050834">
    <property type="entry name" value="Glycosyltransf_2"/>
</dbReference>
<accession>A0ABP8FAE5</accession>
<keyword evidence="7" id="KW-1185">Reference proteome</keyword>
<dbReference type="EMBL" id="BAABGX010000001">
    <property type="protein sequence ID" value="GAA4298951.1"/>
    <property type="molecule type" value="Genomic_DNA"/>
</dbReference>
<evidence type="ECO:0000259" key="5">
    <source>
        <dbReference type="Pfam" id="PF00535"/>
    </source>
</evidence>
<keyword evidence="4" id="KW-0812">Transmembrane</keyword>
<dbReference type="PANTHER" id="PTHR43685:SF5">
    <property type="entry name" value="GLYCOSYLTRANSFERASE EPSE-RELATED"/>
    <property type="match status" value="1"/>
</dbReference>
<dbReference type="Pfam" id="PF00535">
    <property type="entry name" value="Glycos_transf_2"/>
    <property type="match status" value="1"/>
</dbReference>
<proteinExistence type="inferred from homology"/>
<sequence length="265" mass="30010">MNAEIAVILPCFNNLAGLQKSVASVQSQRKTAVVVIDDGSLPKVEPEQLMPFLKPGVTLHLLTNIQNAGIEKSLNRGLQFAKEELGCLFLARLDAGDTCHPERLDQQAAFLQERPKVFLVGSWVDMVDPAQKHLFTFTAPTGHERIASQMYINNCFLHPSVMFKASAIDTLGYYSLDFPAAEDYEYFFRFVKQYQVAILDQVLLTCEHHPNGISMTKRTVQIKSRNKVILHYFNYSPAAFIGLVKNCVFLMLPYSWVSWAKKKLY</sequence>
<dbReference type="InterPro" id="IPR001173">
    <property type="entry name" value="Glyco_trans_2-like"/>
</dbReference>
<gene>
    <name evidence="6" type="ORF">GCM10023183_07670</name>
</gene>
<evidence type="ECO:0000256" key="2">
    <source>
        <dbReference type="ARBA" id="ARBA00022676"/>
    </source>
</evidence>
<dbReference type="Proteomes" id="UP001501844">
    <property type="component" value="Unassembled WGS sequence"/>
</dbReference>
<comment type="similarity">
    <text evidence="1">Belongs to the glycosyltransferase 2 family.</text>
</comment>
<feature type="domain" description="Glycosyltransferase 2-like" evidence="5">
    <location>
        <begin position="7"/>
        <end position="136"/>
    </location>
</feature>
<keyword evidence="4" id="KW-1133">Transmembrane helix</keyword>
<evidence type="ECO:0000256" key="4">
    <source>
        <dbReference type="SAM" id="Phobius"/>
    </source>
</evidence>
<protein>
    <submittedName>
        <fullName evidence="6">Glycosyltransferase</fullName>
    </submittedName>
</protein>
<keyword evidence="4" id="KW-0472">Membrane</keyword>
<comment type="caution">
    <text evidence="6">The sequence shown here is derived from an EMBL/GenBank/DDBJ whole genome shotgun (WGS) entry which is preliminary data.</text>
</comment>
<dbReference type="PANTHER" id="PTHR43685">
    <property type="entry name" value="GLYCOSYLTRANSFERASE"/>
    <property type="match status" value="1"/>
</dbReference>
<evidence type="ECO:0000256" key="3">
    <source>
        <dbReference type="ARBA" id="ARBA00022679"/>
    </source>
</evidence>
<evidence type="ECO:0000313" key="6">
    <source>
        <dbReference type="EMBL" id="GAA4298951.1"/>
    </source>
</evidence>
<keyword evidence="2" id="KW-0328">Glycosyltransferase</keyword>